<proteinExistence type="predicted"/>
<name>A0A9D4H7P3_DREPO</name>
<protein>
    <submittedName>
        <fullName evidence="1">Uncharacterized protein</fullName>
    </submittedName>
</protein>
<reference evidence="1" key="2">
    <citation type="submission" date="2020-11" db="EMBL/GenBank/DDBJ databases">
        <authorList>
            <person name="McCartney M.A."/>
            <person name="Auch B."/>
            <person name="Kono T."/>
            <person name="Mallez S."/>
            <person name="Becker A."/>
            <person name="Gohl D.M."/>
            <person name="Silverstein K.A.T."/>
            <person name="Koren S."/>
            <person name="Bechman K.B."/>
            <person name="Herman A."/>
            <person name="Abrahante J.E."/>
            <person name="Garbe J."/>
        </authorList>
    </citation>
    <scope>NUCLEOTIDE SEQUENCE</scope>
    <source>
        <strain evidence="1">Duluth1</strain>
        <tissue evidence="1">Whole animal</tissue>
    </source>
</reference>
<reference evidence="1" key="1">
    <citation type="journal article" date="2019" name="bioRxiv">
        <title>The Genome of the Zebra Mussel, Dreissena polymorpha: A Resource for Invasive Species Research.</title>
        <authorList>
            <person name="McCartney M.A."/>
            <person name="Auch B."/>
            <person name="Kono T."/>
            <person name="Mallez S."/>
            <person name="Zhang Y."/>
            <person name="Obille A."/>
            <person name="Becker A."/>
            <person name="Abrahante J.E."/>
            <person name="Garbe J."/>
            <person name="Badalamenti J.P."/>
            <person name="Herman A."/>
            <person name="Mangelson H."/>
            <person name="Liachko I."/>
            <person name="Sullivan S."/>
            <person name="Sone E.D."/>
            <person name="Koren S."/>
            <person name="Silverstein K.A.T."/>
            <person name="Beckman K.B."/>
            <person name="Gohl D.M."/>
        </authorList>
    </citation>
    <scope>NUCLEOTIDE SEQUENCE</scope>
    <source>
        <strain evidence="1">Duluth1</strain>
        <tissue evidence="1">Whole animal</tissue>
    </source>
</reference>
<evidence type="ECO:0000313" key="2">
    <source>
        <dbReference type="Proteomes" id="UP000828390"/>
    </source>
</evidence>
<gene>
    <name evidence="1" type="ORF">DPMN_128699</name>
</gene>
<evidence type="ECO:0000313" key="1">
    <source>
        <dbReference type="EMBL" id="KAH3826787.1"/>
    </source>
</evidence>
<comment type="caution">
    <text evidence="1">The sequence shown here is derived from an EMBL/GenBank/DDBJ whole genome shotgun (WGS) entry which is preliminary data.</text>
</comment>
<sequence length="62" mass="6910">MYVKFQGSSANSVGEQVAMADGKTDITTIFPLFLRESGDKKVPPISQMCFLLQEEGRKRGRD</sequence>
<keyword evidence="2" id="KW-1185">Reference proteome</keyword>
<dbReference type="EMBL" id="JAIWYP010000005">
    <property type="protein sequence ID" value="KAH3826787.1"/>
    <property type="molecule type" value="Genomic_DNA"/>
</dbReference>
<dbReference type="Proteomes" id="UP000828390">
    <property type="component" value="Unassembled WGS sequence"/>
</dbReference>
<organism evidence="1 2">
    <name type="scientific">Dreissena polymorpha</name>
    <name type="common">Zebra mussel</name>
    <name type="synonym">Mytilus polymorpha</name>
    <dbReference type="NCBI Taxonomy" id="45954"/>
    <lineage>
        <taxon>Eukaryota</taxon>
        <taxon>Metazoa</taxon>
        <taxon>Spiralia</taxon>
        <taxon>Lophotrochozoa</taxon>
        <taxon>Mollusca</taxon>
        <taxon>Bivalvia</taxon>
        <taxon>Autobranchia</taxon>
        <taxon>Heteroconchia</taxon>
        <taxon>Euheterodonta</taxon>
        <taxon>Imparidentia</taxon>
        <taxon>Neoheterodontei</taxon>
        <taxon>Myida</taxon>
        <taxon>Dreissenoidea</taxon>
        <taxon>Dreissenidae</taxon>
        <taxon>Dreissena</taxon>
    </lineage>
</organism>
<accession>A0A9D4H7P3</accession>
<dbReference type="AlphaFoldDB" id="A0A9D4H7P3"/>